<evidence type="ECO:0000313" key="3">
    <source>
        <dbReference type="Proteomes" id="UP000540989"/>
    </source>
</evidence>
<name>A0A7W8E7M0_9BACT</name>
<dbReference type="Proteomes" id="UP000540989">
    <property type="component" value="Unassembled WGS sequence"/>
</dbReference>
<feature type="domain" description="Bacterial bifunctional deaminase-reductase C-terminal" evidence="1">
    <location>
        <begin position="28"/>
        <end position="132"/>
    </location>
</feature>
<evidence type="ECO:0000313" key="2">
    <source>
        <dbReference type="EMBL" id="MBB5060410.1"/>
    </source>
</evidence>
<protein>
    <submittedName>
        <fullName evidence="2">Dihydrofolate reductase</fullName>
    </submittedName>
</protein>
<dbReference type="AlphaFoldDB" id="A0A7W8E7M0"/>
<evidence type="ECO:0000259" key="1">
    <source>
        <dbReference type="Pfam" id="PF01872"/>
    </source>
</evidence>
<reference evidence="2 3" key="1">
    <citation type="submission" date="2020-08" db="EMBL/GenBank/DDBJ databases">
        <title>Genomic Encyclopedia of Type Strains, Phase IV (KMG-V): Genome sequencing to study the core and pangenomes of soil and plant-associated prokaryotes.</title>
        <authorList>
            <person name="Whitman W."/>
        </authorList>
    </citation>
    <scope>NUCLEOTIDE SEQUENCE [LARGE SCALE GENOMIC DNA]</scope>
    <source>
        <strain evidence="2 3">M8UP14</strain>
    </source>
</reference>
<dbReference type="GO" id="GO:0009231">
    <property type="term" value="P:riboflavin biosynthetic process"/>
    <property type="evidence" value="ECO:0007669"/>
    <property type="project" value="InterPro"/>
</dbReference>
<dbReference type="GO" id="GO:0008703">
    <property type="term" value="F:5-amino-6-(5-phosphoribosylamino)uracil reductase activity"/>
    <property type="evidence" value="ECO:0007669"/>
    <property type="project" value="InterPro"/>
</dbReference>
<gene>
    <name evidence="2" type="ORF">HDF16_005146</name>
</gene>
<dbReference type="SUPFAM" id="SSF53597">
    <property type="entry name" value="Dihydrofolate reductase-like"/>
    <property type="match status" value="1"/>
</dbReference>
<keyword evidence="3" id="KW-1185">Reference proteome</keyword>
<dbReference type="Pfam" id="PF01872">
    <property type="entry name" value="RibD_C"/>
    <property type="match status" value="1"/>
</dbReference>
<sequence>MKVTLWATLSANGNYSRSTPENPPRPQAFQDFERHARVAGNFIVGRSTFEGFAARGPNPAFASLDIVVVSTNSPAIEGVHVVSSPSEALELLEQRGYTSALLSGGEKLHNAFLAQGLVDELVLNHTPVIEGAGLNIHLPAGKHQVGELLEMIDLGGGVVQTRYSIKR</sequence>
<dbReference type="InterPro" id="IPR024072">
    <property type="entry name" value="DHFR-like_dom_sf"/>
</dbReference>
<dbReference type="RefSeq" id="WP_184222698.1">
    <property type="nucleotide sequence ID" value="NZ_JACHIP010000013.1"/>
</dbReference>
<dbReference type="InterPro" id="IPR002734">
    <property type="entry name" value="RibDG_C"/>
</dbReference>
<comment type="caution">
    <text evidence="2">The sequence shown here is derived from an EMBL/GenBank/DDBJ whole genome shotgun (WGS) entry which is preliminary data.</text>
</comment>
<organism evidence="2 3">
    <name type="scientific">Granulicella aggregans</name>
    <dbReference type="NCBI Taxonomy" id="474949"/>
    <lineage>
        <taxon>Bacteria</taxon>
        <taxon>Pseudomonadati</taxon>
        <taxon>Acidobacteriota</taxon>
        <taxon>Terriglobia</taxon>
        <taxon>Terriglobales</taxon>
        <taxon>Acidobacteriaceae</taxon>
        <taxon>Granulicella</taxon>
    </lineage>
</organism>
<dbReference type="EMBL" id="JACHIP010000013">
    <property type="protein sequence ID" value="MBB5060410.1"/>
    <property type="molecule type" value="Genomic_DNA"/>
</dbReference>
<proteinExistence type="predicted"/>
<dbReference type="Gene3D" id="3.40.430.10">
    <property type="entry name" value="Dihydrofolate Reductase, subunit A"/>
    <property type="match status" value="1"/>
</dbReference>
<accession>A0A7W8E7M0</accession>